<comment type="function">
    <text evidence="9">Part of the tripartite ATP-independent periplasmic (TRAP) transport system.</text>
</comment>
<name>A0A285PIG5_9HYPH</name>
<evidence type="ECO:0000259" key="10">
    <source>
        <dbReference type="Pfam" id="PF04290"/>
    </source>
</evidence>
<organism evidence="11 12">
    <name type="scientific">Cohaesibacter gelatinilyticus</name>
    <dbReference type="NCBI Taxonomy" id="372072"/>
    <lineage>
        <taxon>Bacteria</taxon>
        <taxon>Pseudomonadati</taxon>
        <taxon>Pseudomonadota</taxon>
        <taxon>Alphaproteobacteria</taxon>
        <taxon>Hyphomicrobiales</taxon>
        <taxon>Cohaesibacteraceae</taxon>
    </lineage>
</organism>
<evidence type="ECO:0000256" key="7">
    <source>
        <dbReference type="ARBA" id="ARBA00023136"/>
    </source>
</evidence>
<keyword evidence="2 9" id="KW-0813">Transport</keyword>
<evidence type="ECO:0000256" key="4">
    <source>
        <dbReference type="ARBA" id="ARBA00022519"/>
    </source>
</evidence>
<dbReference type="EMBL" id="OBEL01000009">
    <property type="protein sequence ID" value="SNZ21519.1"/>
    <property type="molecule type" value="Genomic_DNA"/>
</dbReference>
<comment type="similarity">
    <text evidence="8 9">Belongs to the TRAP transporter small permease family.</text>
</comment>
<evidence type="ECO:0000313" key="11">
    <source>
        <dbReference type="EMBL" id="SNZ21519.1"/>
    </source>
</evidence>
<dbReference type="OrthoDB" id="7837824at2"/>
<dbReference type="GO" id="GO:0022857">
    <property type="term" value="F:transmembrane transporter activity"/>
    <property type="evidence" value="ECO:0007669"/>
    <property type="project" value="UniProtKB-UniRule"/>
</dbReference>
<dbReference type="InterPro" id="IPR007387">
    <property type="entry name" value="TRAP_DctQ"/>
</dbReference>
<reference evidence="11 12" key="1">
    <citation type="submission" date="2017-09" db="EMBL/GenBank/DDBJ databases">
        <authorList>
            <person name="Ehlers B."/>
            <person name="Leendertz F.H."/>
        </authorList>
    </citation>
    <scope>NUCLEOTIDE SEQUENCE [LARGE SCALE GENOMIC DNA]</scope>
    <source>
        <strain evidence="11 12">DSM 18289</strain>
    </source>
</reference>
<comment type="subunit">
    <text evidence="9">The complex comprises the extracytoplasmic solute receptor protein and the two transmembrane proteins.</text>
</comment>
<evidence type="ECO:0000256" key="2">
    <source>
        <dbReference type="ARBA" id="ARBA00022448"/>
    </source>
</evidence>
<keyword evidence="7 9" id="KW-0472">Membrane</keyword>
<feature type="transmembrane region" description="Helical" evidence="9">
    <location>
        <begin position="52"/>
        <end position="70"/>
    </location>
</feature>
<keyword evidence="3" id="KW-1003">Cell membrane</keyword>
<keyword evidence="5 9" id="KW-0812">Transmembrane</keyword>
<dbReference type="InterPro" id="IPR055348">
    <property type="entry name" value="DctQ"/>
</dbReference>
<evidence type="ECO:0000256" key="8">
    <source>
        <dbReference type="ARBA" id="ARBA00038436"/>
    </source>
</evidence>
<proteinExistence type="inferred from homology"/>
<keyword evidence="6 9" id="KW-1133">Transmembrane helix</keyword>
<feature type="transmembrane region" description="Helical" evidence="9">
    <location>
        <begin position="20"/>
        <end position="46"/>
    </location>
</feature>
<evidence type="ECO:0000256" key="1">
    <source>
        <dbReference type="ARBA" id="ARBA00004429"/>
    </source>
</evidence>
<gene>
    <name evidence="11" type="ORF">SAMN06265368_4641</name>
</gene>
<protein>
    <recommendedName>
        <fullName evidence="9">TRAP transporter small permease protein</fullName>
    </recommendedName>
</protein>
<evidence type="ECO:0000256" key="6">
    <source>
        <dbReference type="ARBA" id="ARBA00022989"/>
    </source>
</evidence>
<keyword evidence="12" id="KW-1185">Reference proteome</keyword>
<feature type="transmembrane region" description="Helical" evidence="9">
    <location>
        <begin position="143"/>
        <end position="168"/>
    </location>
</feature>
<sequence length="182" mass="20741">MTNLSQHFSPGMARFIDRLIVIKSWMLVIGCLIMAGTFFFVVVFRYGFGADLFAYEEWLLIICFWLYFAGSAMGTHDGTHVNADLLTYVIKDPHMAHLRSIIVGSIELIVALALVYWSTLMLIDEIESYPRWRTTIALRIPFFVPRLAMLVGFGLMAFYSLLHLIVLFRCKPTLDSKSASNS</sequence>
<accession>A0A285PIG5</accession>
<feature type="transmembrane region" description="Helical" evidence="9">
    <location>
        <begin position="101"/>
        <end position="123"/>
    </location>
</feature>
<dbReference type="RefSeq" id="WP_097155896.1">
    <property type="nucleotide sequence ID" value="NZ_OBEL01000009.1"/>
</dbReference>
<dbReference type="AlphaFoldDB" id="A0A285PIG5"/>
<comment type="subcellular location">
    <subcellularLocation>
        <location evidence="1 9">Cell inner membrane</location>
        <topology evidence="1 9">Multi-pass membrane protein</topology>
    </subcellularLocation>
</comment>
<dbReference type="PANTHER" id="PTHR35011">
    <property type="entry name" value="2,3-DIKETO-L-GULONATE TRAP TRANSPORTER SMALL PERMEASE PROTEIN YIAM"/>
    <property type="match status" value="1"/>
</dbReference>
<dbReference type="Proteomes" id="UP000219439">
    <property type="component" value="Unassembled WGS sequence"/>
</dbReference>
<dbReference type="GO" id="GO:0005886">
    <property type="term" value="C:plasma membrane"/>
    <property type="evidence" value="ECO:0007669"/>
    <property type="project" value="UniProtKB-SubCell"/>
</dbReference>
<evidence type="ECO:0000256" key="5">
    <source>
        <dbReference type="ARBA" id="ARBA00022692"/>
    </source>
</evidence>
<keyword evidence="4 9" id="KW-0997">Cell inner membrane</keyword>
<feature type="domain" description="Tripartite ATP-independent periplasmic transporters DctQ component" evidence="10">
    <location>
        <begin position="34"/>
        <end position="169"/>
    </location>
</feature>
<evidence type="ECO:0000256" key="3">
    <source>
        <dbReference type="ARBA" id="ARBA00022475"/>
    </source>
</evidence>
<evidence type="ECO:0000256" key="9">
    <source>
        <dbReference type="RuleBase" id="RU369079"/>
    </source>
</evidence>
<evidence type="ECO:0000313" key="12">
    <source>
        <dbReference type="Proteomes" id="UP000219439"/>
    </source>
</evidence>
<dbReference type="Pfam" id="PF04290">
    <property type="entry name" value="DctQ"/>
    <property type="match status" value="1"/>
</dbReference>